<protein>
    <submittedName>
        <fullName evidence="3">GDSL-like Lipase/Acylhydrolase</fullName>
    </submittedName>
</protein>
<evidence type="ECO:0000256" key="1">
    <source>
        <dbReference type="SAM" id="SignalP"/>
    </source>
</evidence>
<gene>
    <name evidence="3" type="ORF">PITG_02155</name>
</gene>
<dbReference type="Pfam" id="PF13472">
    <property type="entry name" value="Lipase_GDSL_2"/>
    <property type="match status" value="1"/>
</dbReference>
<evidence type="ECO:0000313" key="4">
    <source>
        <dbReference type="Proteomes" id="UP000006643"/>
    </source>
</evidence>
<feature type="domain" description="SGNH hydrolase-type esterase" evidence="2">
    <location>
        <begin position="41"/>
        <end position="220"/>
    </location>
</feature>
<evidence type="ECO:0000313" key="3">
    <source>
        <dbReference type="EMBL" id="EEY63683.1"/>
    </source>
</evidence>
<dbReference type="OMA" id="YAMPGIE"/>
<evidence type="ECO:0000259" key="2">
    <source>
        <dbReference type="Pfam" id="PF13472"/>
    </source>
</evidence>
<reference evidence="4" key="1">
    <citation type="journal article" date="2009" name="Nature">
        <title>Genome sequence and analysis of the Irish potato famine pathogen Phytophthora infestans.</title>
        <authorList>
            <consortium name="The Broad Institute Genome Sequencing Platform"/>
            <person name="Haas B.J."/>
            <person name="Kamoun S."/>
            <person name="Zody M.C."/>
            <person name="Jiang R.H."/>
            <person name="Handsaker R.E."/>
            <person name="Cano L.M."/>
            <person name="Grabherr M."/>
            <person name="Kodira C.D."/>
            <person name="Raffaele S."/>
            <person name="Torto-Alalibo T."/>
            <person name="Bozkurt T.O."/>
            <person name="Ah-Fong A.M."/>
            <person name="Alvarado L."/>
            <person name="Anderson V.L."/>
            <person name="Armstrong M.R."/>
            <person name="Avrova A."/>
            <person name="Baxter L."/>
            <person name="Beynon J."/>
            <person name="Boevink P.C."/>
            <person name="Bollmann S.R."/>
            <person name="Bos J.I."/>
            <person name="Bulone V."/>
            <person name="Cai G."/>
            <person name="Cakir C."/>
            <person name="Carrington J.C."/>
            <person name="Chawner M."/>
            <person name="Conti L."/>
            <person name="Costanzo S."/>
            <person name="Ewan R."/>
            <person name="Fahlgren N."/>
            <person name="Fischbach M.A."/>
            <person name="Fugelstad J."/>
            <person name="Gilroy E.M."/>
            <person name="Gnerre S."/>
            <person name="Green P.J."/>
            <person name="Grenville-Briggs L.J."/>
            <person name="Griffith J."/>
            <person name="Grunwald N.J."/>
            <person name="Horn K."/>
            <person name="Horner N.R."/>
            <person name="Hu C.H."/>
            <person name="Huitema E."/>
            <person name="Jeong D.H."/>
            <person name="Jones A.M."/>
            <person name="Jones J.D."/>
            <person name="Jones R.W."/>
            <person name="Karlsson E.K."/>
            <person name="Kunjeti S.G."/>
            <person name="Lamour K."/>
            <person name="Liu Z."/>
            <person name="Ma L."/>
            <person name="Maclean D."/>
            <person name="Chibucos M.C."/>
            <person name="McDonald H."/>
            <person name="McWalters J."/>
            <person name="Meijer H.J."/>
            <person name="Morgan W."/>
            <person name="Morris P.F."/>
            <person name="Munro C.A."/>
            <person name="O'Neill K."/>
            <person name="Ospina-Giraldo M."/>
            <person name="Pinzon A."/>
            <person name="Pritchard L."/>
            <person name="Ramsahoye B."/>
            <person name="Ren Q."/>
            <person name="Restrepo S."/>
            <person name="Roy S."/>
            <person name="Sadanandom A."/>
            <person name="Savidor A."/>
            <person name="Schornack S."/>
            <person name="Schwartz D.C."/>
            <person name="Schumann U.D."/>
            <person name="Schwessinger B."/>
            <person name="Seyer L."/>
            <person name="Sharpe T."/>
            <person name="Silvar C."/>
            <person name="Song J."/>
            <person name="Studholme D.J."/>
            <person name="Sykes S."/>
            <person name="Thines M."/>
            <person name="van de Vondervoort P.J."/>
            <person name="Phuntumart V."/>
            <person name="Wawra S."/>
            <person name="Weide R."/>
            <person name="Win J."/>
            <person name="Young C."/>
            <person name="Zhou S."/>
            <person name="Fry W."/>
            <person name="Meyers B.C."/>
            <person name="van West P."/>
            <person name="Ristaino J."/>
            <person name="Govers F."/>
            <person name="Birch P.R."/>
            <person name="Whisson S.C."/>
            <person name="Judelson H.S."/>
            <person name="Nusbaum C."/>
        </authorList>
    </citation>
    <scope>NUCLEOTIDE SEQUENCE [LARGE SCALE GENOMIC DNA]</scope>
    <source>
        <strain evidence="4">T30-4</strain>
    </source>
</reference>
<dbReference type="STRING" id="403677.D0MVM0"/>
<dbReference type="GeneID" id="9469554"/>
<dbReference type="InterPro" id="IPR045136">
    <property type="entry name" value="Iah1-like"/>
</dbReference>
<dbReference type="RefSeq" id="XP_002907119.1">
    <property type="nucleotide sequence ID" value="XM_002907073.1"/>
</dbReference>
<dbReference type="eggNOG" id="KOG3035">
    <property type="taxonomic scope" value="Eukaryota"/>
</dbReference>
<dbReference type="SUPFAM" id="SSF52266">
    <property type="entry name" value="SGNH hydrolase"/>
    <property type="match status" value="1"/>
</dbReference>
<dbReference type="Proteomes" id="UP000006643">
    <property type="component" value="Unassembled WGS sequence"/>
</dbReference>
<feature type="chain" id="PRO_5003011421" evidence="1">
    <location>
        <begin position="27"/>
        <end position="310"/>
    </location>
</feature>
<dbReference type="OrthoDB" id="671439at2759"/>
<dbReference type="KEGG" id="pif:PITG_02155"/>
<keyword evidence="4" id="KW-1185">Reference proteome</keyword>
<dbReference type="InterPro" id="IPR036514">
    <property type="entry name" value="SGNH_hydro_sf"/>
</dbReference>
<dbReference type="PANTHER" id="PTHR14209">
    <property type="entry name" value="ISOAMYL ACETATE-HYDROLYZING ESTERASE 1"/>
    <property type="match status" value="1"/>
</dbReference>
<dbReference type="InterPro" id="IPR013830">
    <property type="entry name" value="SGNH_hydro"/>
</dbReference>
<keyword evidence="1" id="KW-0732">Signal</keyword>
<name>D0MVM0_PHYIT</name>
<dbReference type="VEuPathDB" id="FungiDB:PITG_02155"/>
<dbReference type="EMBL" id="DS028120">
    <property type="protein sequence ID" value="EEY63683.1"/>
    <property type="molecule type" value="Genomic_DNA"/>
</dbReference>
<dbReference type="PANTHER" id="PTHR14209:SF19">
    <property type="entry name" value="ISOAMYL ACETATE-HYDROLYZING ESTERASE 1 HOMOLOG"/>
    <property type="match status" value="1"/>
</dbReference>
<dbReference type="Gene3D" id="3.40.50.1110">
    <property type="entry name" value="SGNH hydrolase"/>
    <property type="match status" value="1"/>
</dbReference>
<feature type="signal peptide" evidence="1">
    <location>
        <begin position="1"/>
        <end position="26"/>
    </location>
</feature>
<dbReference type="AlphaFoldDB" id="D0MVM0"/>
<dbReference type="InParanoid" id="D0MVM0"/>
<proteinExistence type="predicted"/>
<sequence>MTSFRGLLKYFTVAACVLCSVKTVSAASDSGFKNRTTVLLAGDSIMEQATEPSVDGFISLLAGRYSRSADMIVRALSGYNTRWYLKYAMPGIEEEITRGDYNPALITLWLGANDAVTSKNLIKIVEKFQAVAPDSKMMMVTPTHVGDAARKKFAAERTDSKKGLLDRSNAMMKPYARACVEAAKEAGVSVLDLYSHFDAMTVTARDKLLVDGVHFNAAGHLVVDEKLRATILKEFPEVNDLLDTYQFPIVSRWMKDDPTPERYGCETMDAPRRQNKYTVKQRLEALEQGALEGCKPTSRALNISLSRPKE</sequence>
<accession>D0MVM0</accession>
<dbReference type="HOGENOM" id="CLU_051989_0_1_1"/>
<organism evidence="3 4">
    <name type="scientific">Phytophthora infestans (strain T30-4)</name>
    <name type="common">Potato late blight agent</name>
    <dbReference type="NCBI Taxonomy" id="403677"/>
    <lineage>
        <taxon>Eukaryota</taxon>
        <taxon>Sar</taxon>
        <taxon>Stramenopiles</taxon>
        <taxon>Oomycota</taxon>
        <taxon>Peronosporomycetes</taxon>
        <taxon>Peronosporales</taxon>
        <taxon>Peronosporaceae</taxon>
        <taxon>Phytophthora</taxon>
    </lineage>
</organism>